<dbReference type="Proteomes" id="UP000285301">
    <property type="component" value="Unassembled WGS sequence"/>
</dbReference>
<comment type="cofactor">
    <cofactor evidence="1">
        <name>Zn(2+)</name>
        <dbReference type="ChEBI" id="CHEBI:29105"/>
    </cofactor>
</comment>
<evidence type="ECO:0000256" key="2">
    <source>
        <dbReference type="ARBA" id="ARBA00005634"/>
    </source>
</evidence>
<accession>A0A443QRV8</accession>
<dbReference type="EMBL" id="NCKU01004566">
    <property type="protein sequence ID" value="RWS05757.1"/>
    <property type="molecule type" value="Genomic_DNA"/>
</dbReference>
<evidence type="ECO:0000259" key="3">
    <source>
        <dbReference type="Pfam" id="PF04389"/>
    </source>
</evidence>
<dbReference type="Gene3D" id="3.40.630.10">
    <property type="entry name" value="Zn peptidases"/>
    <property type="match status" value="1"/>
</dbReference>
<dbReference type="SUPFAM" id="SSF53187">
    <property type="entry name" value="Zn-dependent exopeptidases"/>
    <property type="match status" value="1"/>
</dbReference>
<evidence type="ECO:0000313" key="5">
    <source>
        <dbReference type="Proteomes" id="UP000285301"/>
    </source>
</evidence>
<dbReference type="GO" id="GO:0008235">
    <property type="term" value="F:metalloexopeptidase activity"/>
    <property type="evidence" value="ECO:0007669"/>
    <property type="project" value="InterPro"/>
</dbReference>
<gene>
    <name evidence="4" type="ORF">B4U79_15647</name>
</gene>
<protein>
    <recommendedName>
        <fullName evidence="3">Peptidase M28 domain-containing protein</fullName>
    </recommendedName>
</protein>
<dbReference type="OrthoDB" id="2214at2759"/>
<feature type="non-terminal residue" evidence="4">
    <location>
        <position position="1"/>
    </location>
</feature>
<keyword evidence="5" id="KW-1185">Reference proteome</keyword>
<dbReference type="PANTHER" id="PTHR12147">
    <property type="entry name" value="METALLOPEPTIDASE M28 FAMILY MEMBER"/>
    <property type="match status" value="1"/>
</dbReference>
<dbReference type="InterPro" id="IPR045175">
    <property type="entry name" value="M28_fam"/>
</dbReference>
<organism evidence="4 5">
    <name type="scientific">Dinothrombium tinctorium</name>
    <dbReference type="NCBI Taxonomy" id="1965070"/>
    <lineage>
        <taxon>Eukaryota</taxon>
        <taxon>Metazoa</taxon>
        <taxon>Ecdysozoa</taxon>
        <taxon>Arthropoda</taxon>
        <taxon>Chelicerata</taxon>
        <taxon>Arachnida</taxon>
        <taxon>Acari</taxon>
        <taxon>Acariformes</taxon>
        <taxon>Trombidiformes</taxon>
        <taxon>Prostigmata</taxon>
        <taxon>Anystina</taxon>
        <taxon>Parasitengona</taxon>
        <taxon>Trombidioidea</taxon>
        <taxon>Trombidiidae</taxon>
        <taxon>Dinothrombium</taxon>
    </lineage>
</organism>
<dbReference type="GO" id="GO:0006508">
    <property type="term" value="P:proteolysis"/>
    <property type="evidence" value="ECO:0007669"/>
    <property type="project" value="InterPro"/>
</dbReference>
<dbReference type="PANTHER" id="PTHR12147:SF26">
    <property type="entry name" value="PEPTIDASE M28 DOMAIN-CONTAINING PROTEIN"/>
    <property type="match status" value="1"/>
</dbReference>
<dbReference type="AlphaFoldDB" id="A0A443QRV8"/>
<reference evidence="4 5" key="1">
    <citation type="journal article" date="2018" name="Gigascience">
        <title>Genomes of trombidid mites reveal novel predicted allergens and laterally-transferred genes associated with secondary metabolism.</title>
        <authorList>
            <person name="Dong X."/>
            <person name="Chaisiri K."/>
            <person name="Xia D."/>
            <person name="Armstrong S.D."/>
            <person name="Fang Y."/>
            <person name="Donnelly M.J."/>
            <person name="Kadowaki T."/>
            <person name="McGarry J.W."/>
            <person name="Darby A.C."/>
            <person name="Makepeace B.L."/>
        </authorList>
    </citation>
    <scope>NUCLEOTIDE SEQUENCE [LARGE SCALE GENOMIC DNA]</scope>
    <source>
        <strain evidence="4">UoL-WK</strain>
    </source>
</reference>
<name>A0A443QRV8_9ACAR</name>
<dbReference type="Pfam" id="PF04389">
    <property type="entry name" value="Peptidase_M28"/>
    <property type="match status" value="1"/>
</dbReference>
<comment type="similarity">
    <text evidence="2">Belongs to the peptidase M28 family. M28B subfamily.</text>
</comment>
<proteinExistence type="inferred from homology"/>
<feature type="domain" description="Peptidase M28" evidence="3">
    <location>
        <begin position="138"/>
        <end position="231"/>
    </location>
</feature>
<dbReference type="InterPro" id="IPR007484">
    <property type="entry name" value="Peptidase_M28"/>
</dbReference>
<comment type="caution">
    <text evidence="4">The sequence shown here is derived from an EMBL/GenBank/DDBJ whole genome shotgun (WGS) entry which is preliminary data.</text>
</comment>
<evidence type="ECO:0000256" key="1">
    <source>
        <dbReference type="ARBA" id="ARBA00001947"/>
    </source>
</evidence>
<sequence length="406" mass="45838">DTMKDNSSMSGPDVGEKHLEAHIENIWTNILNQDLLFPDCNVSHYLRPVDPNYFESVLNKVQNVTHTNHLYDMFVGGTNVVILRKTLEELFVEPRFTAESRKKTADAIFERLSLYTLETQKQKFVATGSNGRPVEGTNVIGVIPGRNRGQAGNGLIVIGAHYDTVQSSPGVDDNGSGVVALLETARILSPKMGRFNNTIIFVAFDLGEKGILGSLAFVNQFLIPHEIVRKRGKFIGAYIADMVMNFDANVGSQVMPLEISMAVTNVSALLQLNGLRGDFLSIWARRTIDWELWYNFQRSWAQEEASTEHRLTIIDPPIPRVPLFISNWRYRNFMRSDHAAFWNHKNPAFKDSLKAVLITDMGPWRGNLRACYHEFCDDRRQITLENLDFLRHVIDSLASAVATLAE</sequence>
<evidence type="ECO:0000313" key="4">
    <source>
        <dbReference type="EMBL" id="RWS05757.1"/>
    </source>
</evidence>